<evidence type="ECO:0000313" key="3">
    <source>
        <dbReference type="EMBL" id="GHF88564.1"/>
    </source>
</evidence>
<reference evidence="3" key="1">
    <citation type="journal article" date="2014" name="Int. J. Syst. Evol. Microbiol.">
        <title>Complete genome sequence of Corynebacterium casei LMG S-19264T (=DSM 44701T), isolated from a smear-ripened cheese.</title>
        <authorList>
            <consortium name="US DOE Joint Genome Institute (JGI-PGF)"/>
            <person name="Walter F."/>
            <person name="Albersmeier A."/>
            <person name="Kalinowski J."/>
            <person name="Ruckert C."/>
        </authorList>
    </citation>
    <scope>NUCLEOTIDE SEQUENCE</scope>
    <source>
        <strain evidence="3">KCTC 42731</strain>
    </source>
</reference>
<organism evidence="3 4">
    <name type="scientific">Thalassotalea marina</name>
    <dbReference type="NCBI Taxonomy" id="1673741"/>
    <lineage>
        <taxon>Bacteria</taxon>
        <taxon>Pseudomonadati</taxon>
        <taxon>Pseudomonadota</taxon>
        <taxon>Gammaproteobacteria</taxon>
        <taxon>Alteromonadales</taxon>
        <taxon>Colwelliaceae</taxon>
        <taxon>Thalassotalea</taxon>
    </lineage>
</organism>
<keyword evidence="2" id="KW-0472">Membrane</keyword>
<keyword evidence="2" id="KW-0812">Transmembrane</keyword>
<evidence type="ECO:0000313" key="4">
    <source>
        <dbReference type="Proteomes" id="UP000623842"/>
    </source>
</evidence>
<evidence type="ECO:0000256" key="2">
    <source>
        <dbReference type="SAM" id="Phobius"/>
    </source>
</evidence>
<comment type="caution">
    <text evidence="3">The sequence shown here is derived from an EMBL/GenBank/DDBJ whole genome shotgun (WGS) entry which is preliminary data.</text>
</comment>
<feature type="compositionally biased region" description="Polar residues" evidence="1">
    <location>
        <begin position="12"/>
        <end position="21"/>
    </location>
</feature>
<gene>
    <name evidence="3" type="ORF">GCM10017161_15380</name>
</gene>
<accession>A0A919EJM4</accession>
<dbReference type="Proteomes" id="UP000623842">
    <property type="component" value="Unassembled WGS sequence"/>
</dbReference>
<feature type="region of interest" description="Disordered" evidence="1">
    <location>
        <begin position="1"/>
        <end position="22"/>
    </location>
</feature>
<dbReference type="RefSeq" id="WP_189768909.1">
    <property type="nucleotide sequence ID" value="NZ_BNCK01000003.1"/>
</dbReference>
<dbReference type="EMBL" id="BNCK01000003">
    <property type="protein sequence ID" value="GHF88564.1"/>
    <property type="molecule type" value="Genomic_DNA"/>
</dbReference>
<name>A0A919EJM4_9GAMM</name>
<feature type="transmembrane region" description="Helical" evidence="2">
    <location>
        <begin position="90"/>
        <end position="112"/>
    </location>
</feature>
<keyword evidence="2" id="KW-1133">Transmembrane helix</keyword>
<protein>
    <submittedName>
        <fullName evidence="3">Uncharacterized protein</fullName>
    </submittedName>
</protein>
<feature type="transmembrane region" description="Helical" evidence="2">
    <location>
        <begin position="56"/>
        <end position="78"/>
    </location>
</feature>
<proteinExistence type="predicted"/>
<dbReference type="AlphaFoldDB" id="A0A919EJM4"/>
<reference evidence="3" key="2">
    <citation type="submission" date="2020-09" db="EMBL/GenBank/DDBJ databases">
        <authorList>
            <person name="Sun Q."/>
            <person name="Kim S."/>
        </authorList>
    </citation>
    <scope>NUCLEOTIDE SEQUENCE</scope>
    <source>
        <strain evidence="3">KCTC 42731</strain>
    </source>
</reference>
<evidence type="ECO:0000256" key="1">
    <source>
        <dbReference type="SAM" id="MobiDB-lite"/>
    </source>
</evidence>
<sequence>MEKNSHHHENHTQAGERSPSLTELRRDGTVLIAAYKNLIKSHLKLMGNRLRVNLKTLFISLAIIWFSLILATCVWVSLNVMLSYGLIQIGMHWLLSTVLVLSLNIVGIRYLLKTGVVLFNQSLSQLTSVFDIQ</sequence>
<keyword evidence="4" id="KW-1185">Reference proteome</keyword>